<dbReference type="GO" id="GO:0006729">
    <property type="term" value="P:tetrahydrobiopterin biosynthetic process"/>
    <property type="evidence" value="ECO:0007669"/>
    <property type="project" value="InterPro"/>
</dbReference>
<comment type="caution">
    <text evidence="5">The sequence shown here is derived from an EMBL/GenBank/DDBJ whole genome shotgun (WGS) entry which is preliminary data.</text>
</comment>
<dbReference type="InterPro" id="IPR001533">
    <property type="entry name" value="Pterin_deHydtase"/>
</dbReference>
<dbReference type="Pfam" id="PF01329">
    <property type="entry name" value="Pterin_4a"/>
    <property type="match status" value="1"/>
</dbReference>
<sequence length="100" mass="11226">MSPAASPARTRLADAEILAELPPGWSLDGGRIWREWTFEQYLDGVNFALAVARQAETMDHHPDLHIFYRLVRVAFWTHDKGGVTRVDLRAARAVNALLTA</sequence>
<dbReference type="OrthoDB" id="9800108at2"/>
<accession>A0A418V737</accession>
<gene>
    <name evidence="5" type="ORF">D3875_10420</name>
</gene>
<keyword evidence="4 5" id="KW-0456">Lyase</keyword>
<keyword evidence="6" id="KW-1185">Reference proteome</keyword>
<dbReference type="InterPro" id="IPR036428">
    <property type="entry name" value="PCD_sf"/>
</dbReference>
<dbReference type="GO" id="GO:0008124">
    <property type="term" value="F:4-alpha-hydroxytetrahydrobiopterin dehydratase activity"/>
    <property type="evidence" value="ECO:0007669"/>
    <property type="project" value="UniProtKB-EC"/>
</dbReference>
<dbReference type="EMBL" id="QYUJ01000014">
    <property type="protein sequence ID" value="RJF71914.1"/>
    <property type="molecule type" value="Genomic_DNA"/>
</dbReference>
<dbReference type="AlphaFoldDB" id="A0A418V737"/>
<evidence type="ECO:0000256" key="2">
    <source>
        <dbReference type="ARBA" id="ARBA00006472"/>
    </source>
</evidence>
<dbReference type="CDD" id="cd00488">
    <property type="entry name" value="PCD_DCoH"/>
    <property type="match status" value="1"/>
</dbReference>
<dbReference type="Gene3D" id="3.30.1360.20">
    <property type="entry name" value="Transcriptional coactivator/pterin dehydratase"/>
    <property type="match status" value="1"/>
</dbReference>
<dbReference type="Proteomes" id="UP000286287">
    <property type="component" value="Unassembled WGS sequence"/>
</dbReference>
<evidence type="ECO:0000256" key="4">
    <source>
        <dbReference type="ARBA" id="ARBA00023239"/>
    </source>
</evidence>
<protein>
    <recommendedName>
        <fullName evidence="3">4a-hydroxytetrahydrobiopterin dehydratase</fullName>
        <ecNumber evidence="3">4.2.1.96</ecNumber>
    </recommendedName>
</protein>
<reference evidence="5 6" key="1">
    <citation type="submission" date="2018-09" db="EMBL/GenBank/DDBJ databases">
        <authorList>
            <person name="Zhu H."/>
        </authorList>
    </citation>
    <scope>NUCLEOTIDE SEQUENCE [LARGE SCALE GENOMIC DNA]</scope>
    <source>
        <strain evidence="5 6">K2S05-167</strain>
    </source>
</reference>
<dbReference type="SUPFAM" id="SSF55248">
    <property type="entry name" value="PCD-like"/>
    <property type="match status" value="1"/>
</dbReference>
<organism evidence="5 6">
    <name type="scientific">Deinococcus cavernae</name>
    <dbReference type="NCBI Taxonomy" id="2320857"/>
    <lineage>
        <taxon>Bacteria</taxon>
        <taxon>Thermotogati</taxon>
        <taxon>Deinococcota</taxon>
        <taxon>Deinococci</taxon>
        <taxon>Deinococcales</taxon>
        <taxon>Deinococcaceae</taxon>
        <taxon>Deinococcus</taxon>
    </lineage>
</organism>
<evidence type="ECO:0000313" key="5">
    <source>
        <dbReference type="EMBL" id="RJF71914.1"/>
    </source>
</evidence>
<evidence type="ECO:0000313" key="6">
    <source>
        <dbReference type="Proteomes" id="UP000286287"/>
    </source>
</evidence>
<comment type="similarity">
    <text evidence="2">Belongs to the pterin-4-alpha-carbinolamine dehydratase family.</text>
</comment>
<name>A0A418V737_9DEIO</name>
<evidence type="ECO:0000256" key="3">
    <source>
        <dbReference type="ARBA" id="ARBA00013252"/>
    </source>
</evidence>
<proteinExistence type="inferred from homology"/>
<evidence type="ECO:0000256" key="1">
    <source>
        <dbReference type="ARBA" id="ARBA00001554"/>
    </source>
</evidence>
<dbReference type="EC" id="4.2.1.96" evidence="3"/>
<dbReference type="NCBIfam" id="NF002017">
    <property type="entry name" value="PRK00823.1-2"/>
    <property type="match status" value="1"/>
</dbReference>
<comment type="catalytic activity">
    <reaction evidence="1">
        <text>(4aS,6R)-4a-hydroxy-L-erythro-5,6,7,8-tetrahydrobiopterin = (6R)-L-erythro-6,7-dihydrobiopterin + H2O</text>
        <dbReference type="Rhea" id="RHEA:11920"/>
        <dbReference type="ChEBI" id="CHEBI:15377"/>
        <dbReference type="ChEBI" id="CHEBI:15642"/>
        <dbReference type="ChEBI" id="CHEBI:43120"/>
        <dbReference type="EC" id="4.2.1.96"/>
    </reaction>
</comment>
<dbReference type="PANTHER" id="PTHR12599">
    <property type="entry name" value="PTERIN-4-ALPHA-CARBINOLAMINE DEHYDRATASE"/>
    <property type="match status" value="1"/>
</dbReference>
<dbReference type="PANTHER" id="PTHR12599:SF0">
    <property type="entry name" value="PTERIN-4-ALPHA-CARBINOLAMINE DEHYDRATASE"/>
    <property type="match status" value="1"/>
</dbReference>
<dbReference type="RefSeq" id="WP_119763537.1">
    <property type="nucleotide sequence ID" value="NZ_QYUJ01000014.1"/>
</dbReference>